<dbReference type="OrthoDB" id="658938at2"/>
<reference evidence="2 3" key="1">
    <citation type="submission" date="2019-01" db="EMBL/GenBank/DDBJ databases">
        <title>Filimonas sp. strain TTM-71.</title>
        <authorList>
            <person name="Chen W.-M."/>
        </authorList>
    </citation>
    <scope>NUCLEOTIDE SEQUENCE [LARGE SCALE GENOMIC DNA]</scope>
    <source>
        <strain evidence="2 3">TTM-71</strain>
    </source>
</reference>
<name>A0A4Q1D3D8_9BACT</name>
<organism evidence="2 3">
    <name type="scientific">Filimonas effusa</name>
    <dbReference type="NCBI Taxonomy" id="2508721"/>
    <lineage>
        <taxon>Bacteria</taxon>
        <taxon>Pseudomonadati</taxon>
        <taxon>Bacteroidota</taxon>
        <taxon>Chitinophagia</taxon>
        <taxon>Chitinophagales</taxon>
        <taxon>Chitinophagaceae</taxon>
        <taxon>Filimonas</taxon>
    </lineage>
</organism>
<gene>
    <name evidence="2" type="ORF">ESB13_12280</name>
</gene>
<sequence length="143" mass="15925">MVKMANYGENGKITLVPNGGNVGIGTENPGSYRLAVEGTVGARKIKITQQAWADYVFDSSYQLPSLSHVETFIKENKHLPEVPSAAEVKKDGLDLGDNQVLLLKKIEELTLYIIQQNKQITEQNKELVEVKKRLAEVETKQSK</sequence>
<proteinExistence type="predicted"/>
<protein>
    <recommendedName>
        <fullName evidence="4">BZIP transcription factor</fullName>
    </recommendedName>
</protein>
<keyword evidence="1" id="KW-0175">Coiled coil</keyword>
<dbReference type="Proteomes" id="UP000290545">
    <property type="component" value="Unassembled WGS sequence"/>
</dbReference>
<accession>A0A4Q1D3D8</accession>
<evidence type="ECO:0000313" key="3">
    <source>
        <dbReference type="Proteomes" id="UP000290545"/>
    </source>
</evidence>
<evidence type="ECO:0008006" key="4">
    <source>
        <dbReference type="Google" id="ProtNLM"/>
    </source>
</evidence>
<feature type="coiled-coil region" evidence="1">
    <location>
        <begin position="113"/>
        <end position="140"/>
    </location>
</feature>
<keyword evidence="3" id="KW-1185">Reference proteome</keyword>
<dbReference type="EMBL" id="SDHZ01000002">
    <property type="protein sequence ID" value="RXK82899.1"/>
    <property type="molecule type" value="Genomic_DNA"/>
</dbReference>
<comment type="caution">
    <text evidence="2">The sequence shown here is derived from an EMBL/GenBank/DDBJ whole genome shotgun (WGS) entry which is preliminary data.</text>
</comment>
<dbReference type="AlphaFoldDB" id="A0A4Q1D3D8"/>
<evidence type="ECO:0000313" key="2">
    <source>
        <dbReference type="EMBL" id="RXK82899.1"/>
    </source>
</evidence>
<evidence type="ECO:0000256" key="1">
    <source>
        <dbReference type="SAM" id="Coils"/>
    </source>
</evidence>